<evidence type="ECO:0000256" key="2">
    <source>
        <dbReference type="ARBA" id="ARBA00023242"/>
    </source>
</evidence>
<dbReference type="OrthoDB" id="5954824at2759"/>
<evidence type="ECO:0000259" key="4">
    <source>
        <dbReference type="PROSITE" id="PS50039"/>
    </source>
</evidence>
<proteinExistence type="predicted"/>
<dbReference type="SMART" id="SM00339">
    <property type="entry name" value="FH"/>
    <property type="match status" value="1"/>
</dbReference>
<dbReference type="InterPro" id="IPR030456">
    <property type="entry name" value="TF_fork_head_CS_2"/>
</dbReference>
<keyword evidence="1 3" id="KW-0238">DNA-binding</keyword>
<feature type="domain" description="Fork-head" evidence="4">
    <location>
        <begin position="52"/>
        <end position="144"/>
    </location>
</feature>
<feature type="DNA-binding region" description="Fork-head" evidence="3">
    <location>
        <begin position="52"/>
        <end position="144"/>
    </location>
</feature>
<comment type="subcellular location">
    <subcellularLocation>
        <location evidence="3">Nucleus</location>
    </subcellularLocation>
</comment>
<dbReference type="AlphaFoldDB" id="A0A8B6D6P6"/>
<dbReference type="PANTHER" id="PTHR11829:SF142">
    <property type="entry name" value="FORK-HEAD DOMAIN-CONTAINING PROTEIN"/>
    <property type="match status" value="1"/>
</dbReference>
<dbReference type="GO" id="GO:0009653">
    <property type="term" value="P:anatomical structure morphogenesis"/>
    <property type="evidence" value="ECO:0007669"/>
    <property type="project" value="TreeGrafter"/>
</dbReference>
<dbReference type="CDD" id="cd20035">
    <property type="entry name" value="FH_FOXQ2-like"/>
    <property type="match status" value="1"/>
</dbReference>
<dbReference type="Pfam" id="PF00250">
    <property type="entry name" value="Forkhead"/>
    <property type="match status" value="1"/>
</dbReference>
<dbReference type="GO" id="GO:0000978">
    <property type="term" value="F:RNA polymerase II cis-regulatory region sequence-specific DNA binding"/>
    <property type="evidence" value="ECO:0007669"/>
    <property type="project" value="TreeGrafter"/>
</dbReference>
<dbReference type="GO" id="GO:0000981">
    <property type="term" value="F:DNA-binding transcription factor activity, RNA polymerase II-specific"/>
    <property type="evidence" value="ECO:0007669"/>
    <property type="project" value="TreeGrafter"/>
</dbReference>
<name>A0A8B6D6P6_MYTGA</name>
<dbReference type="PROSITE" id="PS50039">
    <property type="entry name" value="FORK_HEAD_3"/>
    <property type="match status" value="1"/>
</dbReference>
<evidence type="ECO:0000313" key="6">
    <source>
        <dbReference type="Proteomes" id="UP000596742"/>
    </source>
</evidence>
<protein>
    <recommendedName>
        <fullName evidence="4">Fork-head domain-containing protein</fullName>
    </recommendedName>
</protein>
<accession>A0A8B6D6P6</accession>
<sequence>MSSEGTEVWTPSLCTSESESIHSDSYESIPQVWLSFDRSIKNWLSSCDTNKKPSHSYIAMISMAILSKPNKKMLLNDIYQYIMDNVPFYNNNEKSWRNSIRHNLSHNECFVKIGRSDKGKGNYWSIHQDCIEEFVKGDFRRRNARRRARKSSVKTADFASNKFYNRNNYEYVPMTLSQFGFCPYYVKGSLMHKNLQNQLIIQTPVSTFEMTKPHLPAIMHSFGSDSLFPVSKSLLKGESYNAPFTYHTTSSFRSSSNSAFYSSCQKHKDIFYW</sequence>
<dbReference type="InterPro" id="IPR036388">
    <property type="entry name" value="WH-like_DNA-bd_sf"/>
</dbReference>
<dbReference type="PROSITE" id="PS00658">
    <property type="entry name" value="FORK_HEAD_2"/>
    <property type="match status" value="1"/>
</dbReference>
<organism evidence="5 6">
    <name type="scientific">Mytilus galloprovincialis</name>
    <name type="common">Mediterranean mussel</name>
    <dbReference type="NCBI Taxonomy" id="29158"/>
    <lineage>
        <taxon>Eukaryota</taxon>
        <taxon>Metazoa</taxon>
        <taxon>Spiralia</taxon>
        <taxon>Lophotrochozoa</taxon>
        <taxon>Mollusca</taxon>
        <taxon>Bivalvia</taxon>
        <taxon>Autobranchia</taxon>
        <taxon>Pteriomorphia</taxon>
        <taxon>Mytilida</taxon>
        <taxon>Mytiloidea</taxon>
        <taxon>Mytilidae</taxon>
        <taxon>Mytilinae</taxon>
        <taxon>Mytilus</taxon>
    </lineage>
</organism>
<dbReference type="EMBL" id="UYJE01003034">
    <property type="protein sequence ID" value="VDI15906.1"/>
    <property type="molecule type" value="Genomic_DNA"/>
</dbReference>
<dbReference type="Proteomes" id="UP000596742">
    <property type="component" value="Unassembled WGS sequence"/>
</dbReference>
<dbReference type="InterPro" id="IPR050211">
    <property type="entry name" value="FOX_domain-containing"/>
</dbReference>
<evidence type="ECO:0000256" key="1">
    <source>
        <dbReference type="ARBA" id="ARBA00023125"/>
    </source>
</evidence>
<evidence type="ECO:0000313" key="5">
    <source>
        <dbReference type="EMBL" id="VDI15906.1"/>
    </source>
</evidence>
<dbReference type="GO" id="GO:0005634">
    <property type="term" value="C:nucleus"/>
    <property type="evidence" value="ECO:0007669"/>
    <property type="project" value="UniProtKB-SubCell"/>
</dbReference>
<keyword evidence="6" id="KW-1185">Reference proteome</keyword>
<dbReference type="SUPFAM" id="SSF46785">
    <property type="entry name" value="Winged helix' DNA-binding domain"/>
    <property type="match status" value="1"/>
</dbReference>
<gene>
    <name evidence="5" type="ORF">MGAL_10B094430</name>
</gene>
<dbReference type="GO" id="GO:0030154">
    <property type="term" value="P:cell differentiation"/>
    <property type="evidence" value="ECO:0007669"/>
    <property type="project" value="TreeGrafter"/>
</dbReference>
<dbReference type="InterPro" id="IPR036390">
    <property type="entry name" value="WH_DNA-bd_sf"/>
</dbReference>
<reference evidence="5" key="1">
    <citation type="submission" date="2018-11" db="EMBL/GenBank/DDBJ databases">
        <authorList>
            <person name="Alioto T."/>
            <person name="Alioto T."/>
        </authorList>
    </citation>
    <scope>NUCLEOTIDE SEQUENCE</scope>
</reference>
<comment type="caution">
    <text evidence="5">The sequence shown here is derived from an EMBL/GenBank/DDBJ whole genome shotgun (WGS) entry which is preliminary data.</text>
</comment>
<dbReference type="PANTHER" id="PTHR11829">
    <property type="entry name" value="FORKHEAD BOX PROTEIN"/>
    <property type="match status" value="1"/>
</dbReference>
<evidence type="ECO:0000256" key="3">
    <source>
        <dbReference type="PROSITE-ProRule" id="PRU00089"/>
    </source>
</evidence>
<dbReference type="Gene3D" id="1.10.10.10">
    <property type="entry name" value="Winged helix-like DNA-binding domain superfamily/Winged helix DNA-binding domain"/>
    <property type="match status" value="1"/>
</dbReference>
<dbReference type="PRINTS" id="PR00053">
    <property type="entry name" value="FORKHEAD"/>
</dbReference>
<dbReference type="InterPro" id="IPR047519">
    <property type="entry name" value="FH_FOXQ2-like"/>
</dbReference>
<dbReference type="InterPro" id="IPR001766">
    <property type="entry name" value="Fork_head_dom"/>
</dbReference>
<dbReference type="FunFam" id="1.10.10.10:FF:000135">
    <property type="entry name" value="forkhead box protein G1"/>
    <property type="match status" value="1"/>
</dbReference>
<keyword evidence="2 3" id="KW-0539">Nucleus</keyword>